<dbReference type="PANTHER" id="PTHR46963">
    <property type="entry name" value="SIMILAR TO RIKEN CDNA E130308A19"/>
    <property type="match status" value="1"/>
</dbReference>
<feature type="region of interest" description="Disordered" evidence="4">
    <location>
        <begin position="447"/>
        <end position="486"/>
    </location>
</feature>
<organism evidence="6 7">
    <name type="scientific">Aquarana catesbeiana</name>
    <name type="common">American bullfrog</name>
    <name type="synonym">Rana catesbeiana</name>
    <dbReference type="NCBI Taxonomy" id="8400"/>
    <lineage>
        <taxon>Eukaryota</taxon>
        <taxon>Metazoa</taxon>
        <taxon>Chordata</taxon>
        <taxon>Craniata</taxon>
        <taxon>Vertebrata</taxon>
        <taxon>Euteleostomi</taxon>
        <taxon>Amphibia</taxon>
        <taxon>Batrachia</taxon>
        <taxon>Anura</taxon>
        <taxon>Neobatrachia</taxon>
        <taxon>Ranoidea</taxon>
        <taxon>Ranidae</taxon>
        <taxon>Aquarana</taxon>
    </lineage>
</organism>
<dbReference type="InterPro" id="IPR021893">
    <property type="entry name" value="ZMYM2-like_C"/>
</dbReference>
<dbReference type="Proteomes" id="UP000228934">
    <property type="component" value="Unassembled WGS sequence"/>
</dbReference>
<dbReference type="SUPFAM" id="SSF109640">
    <property type="entry name" value="KRAB domain (Kruppel-associated box)"/>
    <property type="match status" value="1"/>
</dbReference>
<dbReference type="Pfam" id="PF12012">
    <property type="entry name" value="DUF3504"/>
    <property type="match status" value="1"/>
</dbReference>
<evidence type="ECO:0000256" key="1">
    <source>
        <dbReference type="ARBA" id="ARBA00022499"/>
    </source>
</evidence>
<gene>
    <name evidence="6" type="ORF">AB205_0200570</name>
</gene>
<dbReference type="EMBL" id="KV944321">
    <property type="protein sequence ID" value="PIO25799.1"/>
    <property type="molecule type" value="Genomic_DNA"/>
</dbReference>
<dbReference type="GO" id="GO:0006355">
    <property type="term" value="P:regulation of DNA-templated transcription"/>
    <property type="evidence" value="ECO:0007669"/>
    <property type="project" value="InterPro"/>
</dbReference>
<evidence type="ECO:0000313" key="6">
    <source>
        <dbReference type="EMBL" id="PIO25799.1"/>
    </source>
</evidence>
<evidence type="ECO:0000313" key="7">
    <source>
        <dbReference type="Proteomes" id="UP000228934"/>
    </source>
</evidence>
<dbReference type="InterPro" id="IPR036051">
    <property type="entry name" value="KRAB_dom_sf"/>
</dbReference>
<proteinExistence type="predicted"/>
<sequence>MDKNRDHVAKKILKLTLKIIHLLTGEDYGPINKECICNAPLNKSQSPIMEPPPSSLIPEGTNDQKILEVTNKIIKLLTGEVPIRCQDVTIHFSVEEWEYLEGHKDLFEDIMEDDWQTLTPLGELISCGTPERSPSPVYAQNRLENIVDVSRQPEEENNSITRDAKDKDDQGSINEDYGVLKDCRQKTGDPPKGLKQDVGHISKDSRQEVANLPNEDKQEVDQIQNDCRQEIDLIRKICRQEVETILKDCKREIERIQTDCRPEMNCISRHCKPEAGHLLKDGRQDVDCIPKDCKQEVVSISKDCRPENEHNSGDCKLEVDTILKDCKREVDCIPKDCRRVVNSTPKVCKQEAERNLKDCRWNTGHVRKDWEQEDEEAQQYYEEEQLKEVKIEILSDDEWDDEEWDDTYKEGESPIYINTDESNGGNTPEKCPPNLYLDCREDDYESSQDYQRLVRPQEKASSSLSKNNSHILPKSQPDNGATSSTTLNNMVKRCSMGQRTFPPGQMELMNHFGIPPAQEHAQMLQQHQQQQQKNINTARKTTSDIQTLQNFLSEMNENRKVEDIPHTELDTLLSKFLLVVKRKDGNEYEPHTLRCMVGSIDRYLKEHHYMHTIVYGNSKDFPLTKQSLNAKIKFLKKIAESNPPIRQEALTDDDIENLFKSGTLSMDNPTSLLNLVFFNNGIHFALRTKEQYNLQWGDIKMKMDPRGNQYLEYTDRQMETVENRKNVRQVKPRMYATPHAPDRDPVTAYLKYRSFRPGAMMAPDAPFYLAPNVNYNPAFSEWFRSTKIGIQKIRAMMTTMKIRASLPESKKKVGYITKKRLVERLPQHLLTAPSMAQTMPNNVRSSVNHSIATEVAQHKMPAMINNIPTSMASQSQDKMMMSASSFHPRPSTSRYGEPPVHKRSFMEPDLIQHHNAVMQRNSALFLNSYTQLIPDEPAKKRKTVPYD</sequence>
<evidence type="ECO:0000256" key="4">
    <source>
        <dbReference type="SAM" id="MobiDB-lite"/>
    </source>
</evidence>
<dbReference type="AlphaFoldDB" id="A0A2G9RD55"/>
<feature type="compositionally biased region" description="Basic and acidic residues" evidence="4">
    <location>
        <begin position="178"/>
        <end position="202"/>
    </location>
</feature>
<dbReference type="PANTHER" id="PTHR46963:SF4">
    <property type="entry name" value="HYPOTHETICAL PROTEIN MGC115716"/>
    <property type="match status" value="1"/>
</dbReference>
<keyword evidence="1" id="KW-1017">Isopeptide bond</keyword>
<dbReference type="InterPro" id="IPR001909">
    <property type="entry name" value="KRAB"/>
</dbReference>
<keyword evidence="7" id="KW-1185">Reference proteome</keyword>
<dbReference type="InterPro" id="IPR042838">
    <property type="entry name" value="KIAA1958"/>
</dbReference>
<keyword evidence="2" id="KW-0597">Phosphoprotein</keyword>
<feature type="domain" description="KRAB" evidence="5">
    <location>
        <begin position="83"/>
        <end position="159"/>
    </location>
</feature>
<feature type="compositionally biased region" description="Polar residues" evidence="4">
    <location>
        <begin position="459"/>
        <end position="486"/>
    </location>
</feature>
<protein>
    <recommendedName>
        <fullName evidence="5">KRAB domain-containing protein</fullName>
    </recommendedName>
</protein>
<accession>A0A2G9RD55</accession>
<feature type="region of interest" description="Disordered" evidence="4">
    <location>
        <begin position="414"/>
        <end position="435"/>
    </location>
</feature>
<name>A0A2G9RD55_AQUCT</name>
<dbReference type="PROSITE" id="PS50805">
    <property type="entry name" value="KRAB"/>
    <property type="match status" value="1"/>
</dbReference>
<dbReference type="OrthoDB" id="5957988at2759"/>
<evidence type="ECO:0000256" key="2">
    <source>
        <dbReference type="ARBA" id="ARBA00022553"/>
    </source>
</evidence>
<evidence type="ECO:0000256" key="3">
    <source>
        <dbReference type="ARBA" id="ARBA00022843"/>
    </source>
</evidence>
<feature type="region of interest" description="Disordered" evidence="4">
    <location>
        <begin position="149"/>
        <end position="202"/>
    </location>
</feature>
<evidence type="ECO:0000259" key="5">
    <source>
        <dbReference type="PROSITE" id="PS50805"/>
    </source>
</evidence>
<keyword evidence="3" id="KW-0832">Ubl conjugation</keyword>
<reference evidence="7" key="1">
    <citation type="journal article" date="2017" name="Nat. Commun.">
        <title>The North American bullfrog draft genome provides insight into hormonal regulation of long noncoding RNA.</title>
        <authorList>
            <person name="Hammond S.A."/>
            <person name="Warren R.L."/>
            <person name="Vandervalk B.P."/>
            <person name="Kucuk E."/>
            <person name="Khan H."/>
            <person name="Gibb E.A."/>
            <person name="Pandoh P."/>
            <person name="Kirk H."/>
            <person name="Zhao Y."/>
            <person name="Jones M."/>
            <person name="Mungall A.J."/>
            <person name="Coope R."/>
            <person name="Pleasance S."/>
            <person name="Moore R.A."/>
            <person name="Holt R.A."/>
            <person name="Round J.M."/>
            <person name="Ohora S."/>
            <person name="Walle B.V."/>
            <person name="Veldhoen N."/>
            <person name="Helbing C.C."/>
            <person name="Birol I."/>
        </authorList>
    </citation>
    <scope>NUCLEOTIDE SEQUENCE [LARGE SCALE GENOMIC DNA]</scope>
</reference>